<evidence type="ECO:0000256" key="3">
    <source>
        <dbReference type="ARBA" id="ARBA00022448"/>
    </source>
</evidence>
<feature type="transmembrane region" description="Helical" evidence="8">
    <location>
        <begin position="474"/>
        <end position="492"/>
    </location>
</feature>
<dbReference type="AlphaFoldDB" id="A0ABD2HWD0"/>
<reference evidence="9 10" key="1">
    <citation type="submission" date="2024-10" db="EMBL/GenBank/DDBJ databases">
        <authorList>
            <person name="Kim D."/>
        </authorList>
    </citation>
    <scope>NUCLEOTIDE SEQUENCE [LARGE SCALE GENOMIC DNA]</scope>
    <source>
        <strain evidence="9">BH-2024</strain>
    </source>
</reference>
<dbReference type="EMBL" id="JBICBT010001409">
    <property type="protein sequence ID" value="KAL3068108.1"/>
    <property type="molecule type" value="Genomic_DNA"/>
</dbReference>
<keyword evidence="3 8" id="KW-0813">Transport</keyword>
<dbReference type="PANTHER" id="PTHR11101">
    <property type="entry name" value="PHOSPHATE TRANSPORTER"/>
    <property type="match status" value="1"/>
</dbReference>
<evidence type="ECO:0000256" key="7">
    <source>
        <dbReference type="ARBA" id="ARBA00023136"/>
    </source>
</evidence>
<evidence type="ECO:0000256" key="1">
    <source>
        <dbReference type="ARBA" id="ARBA00004141"/>
    </source>
</evidence>
<evidence type="ECO:0000313" key="9">
    <source>
        <dbReference type="EMBL" id="KAL3068108.1"/>
    </source>
</evidence>
<dbReference type="GO" id="GO:0006817">
    <property type="term" value="P:phosphate ion transport"/>
    <property type="evidence" value="ECO:0007669"/>
    <property type="project" value="UniProtKB-KW"/>
</dbReference>
<dbReference type="InterPro" id="IPR001204">
    <property type="entry name" value="Phos_transporter"/>
</dbReference>
<accession>A0ABD2HWD0</accession>
<feature type="transmembrane region" description="Helical" evidence="8">
    <location>
        <begin position="382"/>
        <end position="400"/>
    </location>
</feature>
<evidence type="ECO:0000256" key="4">
    <source>
        <dbReference type="ARBA" id="ARBA00022592"/>
    </source>
</evidence>
<dbReference type="Pfam" id="PF01384">
    <property type="entry name" value="PHO4"/>
    <property type="match status" value="1"/>
</dbReference>
<name>A0ABD2HWD0_9BILA</name>
<keyword evidence="4 8" id="KW-0592">Phosphate transport</keyword>
<sequence length="500" mass="54838">MTTIDPSIAFSSLFSSTFVPTFTTTFDPEKLLWALVLGFILAFVLGFGMGANDVANAFGTSVGSNVLTIRNAFILATIMETLGAMLVGSNVTATMSKKVVNIDLYIKHPDQFFLGQLAILGGGSVWLVTATLLRLPVSSTHSIVGATLGFTLVLNGIKGISWWKILEIALSWVLSPALSGFVSATLYMIVDFAVLRRRNPVKCGLRALPFFYFFCIAFNSFAIVKNGSQKLEHFKVIKNKISVWVLIIISIGFGVVAALISHFILRPRILRWIYRGREEKINEQNDEQNSDESNEWSNLSSSERLQSFRLTPRGLLSWFFPRKDRKENKDTLRMFSTIQVFTACFAAFAHGANDVSNSISPLVAMLSVWTNGTVKEKEDTSAWLLLFGVFSICMGLWILGHRVIEMVGQKLSQINPCSGFTIEFGAAFTVVLASELGLPVSTTHCLVGSVVAVGTINSGEGIDWRHFGSIAKSWLVTLPVSGAISAALMFILKVSLLTNE</sequence>
<dbReference type="Proteomes" id="UP001620626">
    <property type="component" value="Unassembled WGS sequence"/>
</dbReference>
<protein>
    <recommendedName>
        <fullName evidence="8">Phosphate transporter</fullName>
    </recommendedName>
</protein>
<feature type="transmembrane region" description="Helical" evidence="8">
    <location>
        <begin position="207"/>
        <end position="224"/>
    </location>
</feature>
<evidence type="ECO:0000256" key="5">
    <source>
        <dbReference type="ARBA" id="ARBA00022692"/>
    </source>
</evidence>
<keyword evidence="10" id="KW-1185">Reference proteome</keyword>
<feature type="transmembrane region" description="Helical" evidence="8">
    <location>
        <begin position="332"/>
        <end position="352"/>
    </location>
</feature>
<comment type="function">
    <text evidence="8">Sodium-phosphate symporter.</text>
</comment>
<comment type="caution">
    <text evidence="9">The sequence shown here is derived from an EMBL/GenBank/DDBJ whole genome shotgun (WGS) entry which is preliminary data.</text>
</comment>
<comment type="similarity">
    <text evidence="2 8">Belongs to the inorganic phosphate transporter (PiT) (TC 2.A.20) family.</text>
</comment>
<feature type="transmembrane region" description="Helical" evidence="8">
    <location>
        <begin position="31"/>
        <end position="51"/>
    </location>
</feature>
<evidence type="ECO:0000256" key="6">
    <source>
        <dbReference type="ARBA" id="ARBA00022989"/>
    </source>
</evidence>
<organism evidence="9 10">
    <name type="scientific">Heterodera trifolii</name>
    <dbReference type="NCBI Taxonomy" id="157864"/>
    <lineage>
        <taxon>Eukaryota</taxon>
        <taxon>Metazoa</taxon>
        <taxon>Ecdysozoa</taxon>
        <taxon>Nematoda</taxon>
        <taxon>Chromadorea</taxon>
        <taxon>Rhabditida</taxon>
        <taxon>Tylenchina</taxon>
        <taxon>Tylenchomorpha</taxon>
        <taxon>Tylenchoidea</taxon>
        <taxon>Heteroderidae</taxon>
        <taxon>Heteroderinae</taxon>
        <taxon>Heterodera</taxon>
    </lineage>
</organism>
<dbReference type="GO" id="GO:0016020">
    <property type="term" value="C:membrane"/>
    <property type="evidence" value="ECO:0007669"/>
    <property type="project" value="UniProtKB-SubCell"/>
</dbReference>
<feature type="transmembrane region" description="Helical" evidence="8">
    <location>
        <begin position="142"/>
        <end position="163"/>
    </location>
</feature>
<evidence type="ECO:0000256" key="2">
    <source>
        <dbReference type="ARBA" id="ARBA00009916"/>
    </source>
</evidence>
<gene>
    <name evidence="9" type="ORF">niasHT_038098</name>
</gene>
<comment type="subcellular location">
    <subcellularLocation>
        <location evidence="1 8">Membrane</location>
        <topology evidence="1 8">Multi-pass membrane protein</topology>
    </subcellularLocation>
</comment>
<dbReference type="PANTHER" id="PTHR11101:SF67">
    <property type="entry name" value="PHOSPHATE TRANSPORTER"/>
    <property type="match status" value="1"/>
</dbReference>
<evidence type="ECO:0000256" key="8">
    <source>
        <dbReference type="RuleBase" id="RU363058"/>
    </source>
</evidence>
<feature type="transmembrane region" description="Helical" evidence="8">
    <location>
        <begin position="72"/>
        <end position="93"/>
    </location>
</feature>
<proteinExistence type="inferred from homology"/>
<feature type="transmembrane region" description="Helical" evidence="8">
    <location>
        <begin position="113"/>
        <end position="135"/>
    </location>
</feature>
<feature type="transmembrane region" description="Helical" evidence="8">
    <location>
        <begin position="244"/>
        <end position="265"/>
    </location>
</feature>
<evidence type="ECO:0000313" key="10">
    <source>
        <dbReference type="Proteomes" id="UP001620626"/>
    </source>
</evidence>
<keyword evidence="6 8" id="KW-1133">Transmembrane helix</keyword>
<feature type="transmembrane region" description="Helical" evidence="8">
    <location>
        <begin position="169"/>
        <end position="195"/>
    </location>
</feature>
<keyword evidence="5 8" id="KW-0812">Transmembrane</keyword>
<keyword evidence="7 8" id="KW-0472">Membrane</keyword>